<organism evidence="1 2">
    <name type="scientific">Nocardia jinanensis</name>
    <dbReference type="NCBI Taxonomy" id="382504"/>
    <lineage>
        <taxon>Bacteria</taxon>
        <taxon>Bacillati</taxon>
        <taxon>Actinomycetota</taxon>
        <taxon>Actinomycetes</taxon>
        <taxon>Mycobacteriales</taxon>
        <taxon>Nocardiaceae</taxon>
        <taxon>Nocardia</taxon>
    </lineage>
</organism>
<dbReference type="Gene3D" id="1.10.1220.10">
    <property type="entry name" value="Met repressor-like"/>
    <property type="match status" value="1"/>
</dbReference>
<dbReference type="AlphaFoldDB" id="A0A917VX03"/>
<reference evidence="1" key="1">
    <citation type="journal article" date="2014" name="Int. J. Syst. Evol. Microbiol.">
        <title>Complete genome sequence of Corynebacterium casei LMG S-19264T (=DSM 44701T), isolated from a smear-ripened cheese.</title>
        <authorList>
            <consortium name="US DOE Joint Genome Institute (JGI-PGF)"/>
            <person name="Walter F."/>
            <person name="Albersmeier A."/>
            <person name="Kalinowski J."/>
            <person name="Ruckert C."/>
        </authorList>
    </citation>
    <scope>NUCLEOTIDE SEQUENCE</scope>
    <source>
        <strain evidence="1">CGMCC 4.3508</strain>
    </source>
</reference>
<dbReference type="RefSeq" id="WP_062998758.1">
    <property type="nucleotide sequence ID" value="NZ_BMMH01000009.1"/>
</dbReference>
<name>A0A917VX03_9NOCA</name>
<sequence>MTDILIRAVPGAVIDEIDRQANGLGISRTEFLRRRLSREFRPVGGVTTEDLVLLTGLVGEDRTPDLLTPDLAETEFVDPDIMGPEIVDGAPA</sequence>
<dbReference type="Proteomes" id="UP000638263">
    <property type="component" value="Unassembled WGS sequence"/>
</dbReference>
<keyword evidence="2" id="KW-1185">Reference proteome</keyword>
<protein>
    <recommendedName>
        <fullName evidence="3">Ribbon-helix-helix protein, CopG family</fullName>
    </recommendedName>
</protein>
<evidence type="ECO:0000313" key="2">
    <source>
        <dbReference type="Proteomes" id="UP000638263"/>
    </source>
</evidence>
<dbReference type="EMBL" id="BMMH01000009">
    <property type="protein sequence ID" value="GGL24786.1"/>
    <property type="molecule type" value="Genomic_DNA"/>
</dbReference>
<accession>A0A917VX03</accession>
<dbReference type="InterPro" id="IPR013321">
    <property type="entry name" value="Arc_rbn_hlx_hlx"/>
</dbReference>
<gene>
    <name evidence="1" type="ORF">GCM10011588_44550</name>
</gene>
<reference evidence="1" key="2">
    <citation type="submission" date="2020-09" db="EMBL/GenBank/DDBJ databases">
        <authorList>
            <person name="Sun Q."/>
            <person name="Zhou Y."/>
        </authorList>
    </citation>
    <scope>NUCLEOTIDE SEQUENCE</scope>
    <source>
        <strain evidence="1">CGMCC 4.3508</strain>
    </source>
</reference>
<dbReference type="GO" id="GO:0006355">
    <property type="term" value="P:regulation of DNA-templated transcription"/>
    <property type="evidence" value="ECO:0007669"/>
    <property type="project" value="InterPro"/>
</dbReference>
<evidence type="ECO:0008006" key="3">
    <source>
        <dbReference type="Google" id="ProtNLM"/>
    </source>
</evidence>
<proteinExistence type="predicted"/>
<evidence type="ECO:0000313" key="1">
    <source>
        <dbReference type="EMBL" id="GGL24786.1"/>
    </source>
</evidence>
<comment type="caution">
    <text evidence="1">The sequence shown here is derived from an EMBL/GenBank/DDBJ whole genome shotgun (WGS) entry which is preliminary data.</text>
</comment>